<dbReference type="InterPro" id="IPR017871">
    <property type="entry name" value="ABC_transporter-like_CS"/>
</dbReference>
<dbReference type="RefSeq" id="WP_349242833.1">
    <property type="nucleotide sequence ID" value="NZ_JASCXX010000001.1"/>
</dbReference>
<dbReference type="EMBL" id="JASCXX010000001">
    <property type="protein sequence ID" value="MDI6447423.1"/>
    <property type="molecule type" value="Genomic_DNA"/>
</dbReference>
<dbReference type="InterPro" id="IPR003593">
    <property type="entry name" value="AAA+_ATPase"/>
</dbReference>
<gene>
    <name evidence="4" type="ORF">QJ522_00075</name>
</gene>
<dbReference type="InterPro" id="IPR003439">
    <property type="entry name" value="ABC_transporter-like_ATP-bd"/>
</dbReference>
<comment type="caution">
    <text evidence="4">The sequence shown here is derived from an EMBL/GenBank/DDBJ whole genome shotgun (WGS) entry which is preliminary data.</text>
</comment>
<evidence type="ECO:0000256" key="2">
    <source>
        <dbReference type="ARBA" id="ARBA00022840"/>
    </source>
</evidence>
<dbReference type="Pfam" id="PF00005">
    <property type="entry name" value="ABC_tran"/>
    <property type="match status" value="1"/>
</dbReference>
<dbReference type="PROSITE" id="PS00211">
    <property type="entry name" value="ABC_TRANSPORTER_1"/>
    <property type="match status" value="1"/>
</dbReference>
<dbReference type="CDD" id="cd03228">
    <property type="entry name" value="ABCC_MRP_Like"/>
    <property type="match status" value="1"/>
</dbReference>
<dbReference type="Proteomes" id="UP001431776">
    <property type="component" value="Unassembled WGS sequence"/>
</dbReference>
<reference evidence="4" key="1">
    <citation type="submission" date="2023-05" db="EMBL/GenBank/DDBJ databases">
        <title>Anaerotaeda fermentans gen. nov., sp. nov., a novel anaerobic planctomycete of the new family within the order Sedimentisphaerales isolated from Taman Peninsula, Russia.</title>
        <authorList>
            <person name="Khomyakova M.A."/>
            <person name="Merkel A.Y."/>
            <person name="Slobodkin A.I."/>
        </authorList>
    </citation>
    <scope>NUCLEOTIDE SEQUENCE</scope>
    <source>
        <strain evidence="4">M17dextr</strain>
    </source>
</reference>
<proteinExistence type="predicted"/>
<feature type="domain" description="ABC transporter" evidence="3">
    <location>
        <begin position="7"/>
        <end position="214"/>
    </location>
</feature>
<dbReference type="GO" id="GO:0016887">
    <property type="term" value="F:ATP hydrolysis activity"/>
    <property type="evidence" value="ECO:0007669"/>
    <property type="project" value="InterPro"/>
</dbReference>
<evidence type="ECO:0000313" key="4">
    <source>
        <dbReference type="EMBL" id="MDI6447423.1"/>
    </source>
</evidence>
<keyword evidence="2 4" id="KW-0067">ATP-binding</keyword>
<dbReference type="GO" id="GO:0005524">
    <property type="term" value="F:ATP binding"/>
    <property type="evidence" value="ECO:0007669"/>
    <property type="project" value="UniProtKB-KW"/>
</dbReference>
<dbReference type="AlphaFoldDB" id="A0AAW6TVH2"/>
<accession>A0AAW6TVH2</accession>
<organism evidence="4 5">
    <name type="scientific">Anaerobaca lacustris</name>
    <dbReference type="NCBI Taxonomy" id="3044600"/>
    <lineage>
        <taxon>Bacteria</taxon>
        <taxon>Pseudomonadati</taxon>
        <taxon>Planctomycetota</taxon>
        <taxon>Phycisphaerae</taxon>
        <taxon>Sedimentisphaerales</taxon>
        <taxon>Anaerobacaceae</taxon>
        <taxon>Anaerobaca</taxon>
    </lineage>
</organism>
<dbReference type="SMART" id="SM00382">
    <property type="entry name" value="AAA"/>
    <property type="match status" value="1"/>
</dbReference>
<evidence type="ECO:0000256" key="1">
    <source>
        <dbReference type="ARBA" id="ARBA00022741"/>
    </source>
</evidence>
<dbReference type="SUPFAM" id="SSF52540">
    <property type="entry name" value="P-loop containing nucleoside triphosphate hydrolases"/>
    <property type="match status" value="1"/>
</dbReference>
<dbReference type="PANTHER" id="PTHR43119:SF1">
    <property type="entry name" value="ABC TRANSPORTER DOMAIN-CONTAINING PROTEIN"/>
    <property type="match status" value="1"/>
</dbReference>
<evidence type="ECO:0000259" key="3">
    <source>
        <dbReference type="PROSITE" id="PS50893"/>
    </source>
</evidence>
<name>A0AAW6TVH2_9BACT</name>
<dbReference type="PANTHER" id="PTHR43119">
    <property type="entry name" value="ABC TRANSPORT PROTEIN ATP-BINDING COMPONENT-RELATED"/>
    <property type="match status" value="1"/>
</dbReference>
<dbReference type="Gene3D" id="3.40.50.300">
    <property type="entry name" value="P-loop containing nucleotide triphosphate hydrolases"/>
    <property type="match status" value="1"/>
</dbReference>
<sequence>MDRPDTLDIKDVTVRLNGQTILQDFSLGLEAGQKALLTGPSGCGKSTVLRCLLGFVVPQAGSVHIAGQALTAESVWTLRRRIAYVGQEPDLGAGIVRDILERPFHYRANTALRGNLARFSELFDAFGLARSLLDKDAGDLSGGEKQRVALVSALLLDRNIFLLDEVTSALDPASKRKVIECFRSHTDTTMLFVAHDAESFPFADSVIEMQGGTA</sequence>
<keyword evidence="1" id="KW-0547">Nucleotide-binding</keyword>
<dbReference type="InterPro" id="IPR027417">
    <property type="entry name" value="P-loop_NTPase"/>
</dbReference>
<keyword evidence="5" id="KW-1185">Reference proteome</keyword>
<dbReference type="PROSITE" id="PS50893">
    <property type="entry name" value="ABC_TRANSPORTER_2"/>
    <property type="match status" value="1"/>
</dbReference>
<protein>
    <submittedName>
        <fullName evidence="4">ABC transporter ATP-binding protein</fullName>
    </submittedName>
</protein>
<evidence type="ECO:0000313" key="5">
    <source>
        <dbReference type="Proteomes" id="UP001431776"/>
    </source>
</evidence>